<dbReference type="GO" id="GO:0006535">
    <property type="term" value="P:cysteine biosynthetic process from serine"/>
    <property type="evidence" value="ECO:0007669"/>
    <property type="project" value="InterPro"/>
</dbReference>
<dbReference type="PROSITE" id="PS00101">
    <property type="entry name" value="HEXAPEP_TRANSFERASES"/>
    <property type="match status" value="1"/>
</dbReference>
<dbReference type="Gene3D" id="2.160.10.10">
    <property type="entry name" value="Hexapeptide repeat proteins"/>
    <property type="match status" value="1"/>
</dbReference>
<evidence type="ECO:0000256" key="1">
    <source>
        <dbReference type="ARBA" id="ARBA00007274"/>
    </source>
</evidence>
<dbReference type="PIRSF" id="PIRSF000441">
    <property type="entry name" value="CysE"/>
    <property type="match status" value="1"/>
</dbReference>
<dbReference type="EMBL" id="WYET01000001">
    <property type="protein sequence ID" value="NVN17057.1"/>
    <property type="molecule type" value="Genomic_DNA"/>
</dbReference>
<dbReference type="Proteomes" id="UP000558089">
    <property type="component" value="Unassembled WGS sequence"/>
</dbReference>
<name>A0A850NIQ6_9FLAO</name>
<protein>
    <submittedName>
        <fullName evidence="5">Serine acetyltransferase</fullName>
    </submittedName>
</protein>
<reference evidence="5 6" key="1">
    <citation type="submission" date="2020-01" db="EMBL/GenBank/DDBJ databases">
        <title>Draft Genome Analysis of Muricauda sp. HICW Isolated from coastal seawater of PR China.</title>
        <authorList>
            <person name="Chen M.-X."/>
        </authorList>
    </citation>
    <scope>NUCLEOTIDE SEQUENCE [LARGE SCALE GENOMIC DNA]</scope>
    <source>
        <strain evidence="5 6">HICW</strain>
    </source>
</reference>
<keyword evidence="2 5" id="KW-0808">Transferase</keyword>
<comment type="similarity">
    <text evidence="1">Belongs to the transferase hexapeptide repeat family.</text>
</comment>
<comment type="caution">
    <text evidence="5">The sequence shown here is derived from an EMBL/GenBank/DDBJ whole genome shotgun (WGS) entry which is preliminary data.</text>
</comment>
<dbReference type="InterPro" id="IPR001451">
    <property type="entry name" value="Hexapep"/>
</dbReference>
<dbReference type="GO" id="GO:0009001">
    <property type="term" value="F:serine O-acetyltransferase activity"/>
    <property type="evidence" value="ECO:0007669"/>
    <property type="project" value="InterPro"/>
</dbReference>
<gene>
    <name evidence="5" type="ORF">GUA46_01780</name>
</gene>
<dbReference type="SUPFAM" id="SSF51161">
    <property type="entry name" value="Trimeric LpxA-like enzymes"/>
    <property type="match status" value="1"/>
</dbReference>
<dbReference type="InterPro" id="IPR005881">
    <property type="entry name" value="Ser_O-AcTrfase"/>
</dbReference>
<evidence type="ECO:0000256" key="3">
    <source>
        <dbReference type="ARBA" id="ARBA00022737"/>
    </source>
</evidence>
<evidence type="ECO:0000313" key="6">
    <source>
        <dbReference type="Proteomes" id="UP000558089"/>
    </source>
</evidence>
<dbReference type="PANTHER" id="PTHR42811">
    <property type="entry name" value="SERINE ACETYLTRANSFERASE"/>
    <property type="match status" value="1"/>
</dbReference>
<proteinExistence type="inferred from homology"/>
<dbReference type="CDD" id="cd03354">
    <property type="entry name" value="LbH_SAT"/>
    <property type="match status" value="1"/>
</dbReference>
<dbReference type="InterPro" id="IPR011004">
    <property type="entry name" value="Trimer_LpxA-like_sf"/>
</dbReference>
<keyword evidence="4" id="KW-0012">Acyltransferase</keyword>
<evidence type="ECO:0000256" key="4">
    <source>
        <dbReference type="ARBA" id="ARBA00023315"/>
    </source>
</evidence>
<keyword evidence="6" id="KW-1185">Reference proteome</keyword>
<dbReference type="GO" id="GO:0005737">
    <property type="term" value="C:cytoplasm"/>
    <property type="evidence" value="ECO:0007669"/>
    <property type="project" value="InterPro"/>
</dbReference>
<evidence type="ECO:0000256" key="2">
    <source>
        <dbReference type="ARBA" id="ARBA00022679"/>
    </source>
</evidence>
<evidence type="ECO:0000313" key="5">
    <source>
        <dbReference type="EMBL" id="NVN17057.1"/>
    </source>
</evidence>
<keyword evidence="3" id="KW-0677">Repeat</keyword>
<dbReference type="Pfam" id="PF00132">
    <property type="entry name" value="Hexapep"/>
    <property type="match status" value="2"/>
</dbReference>
<dbReference type="AlphaFoldDB" id="A0A850NIQ6"/>
<sequence>MERPPILLYRFGHWLHTNKMRFPAKVITWANRMLFATFIPSSAKIGKNTKLGYLGLGIVIHKDAVIGENCTIGQNVTIGRNLGDKKVPIIGNDVYIGAGSVVFGEIEIGDNSIIGANSVVTKNIPKDTIAYGNPAKIIRKKRT</sequence>
<dbReference type="InterPro" id="IPR045304">
    <property type="entry name" value="LbH_SAT"/>
</dbReference>
<accession>A0A850NIQ6</accession>
<organism evidence="5 6">
    <name type="scientific">Flagellimonas chongwuensis</name>
    <dbReference type="NCBI Taxonomy" id="2697365"/>
    <lineage>
        <taxon>Bacteria</taxon>
        <taxon>Pseudomonadati</taxon>
        <taxon>Bacteroidota</taxon>
        <taxon>Flavobacteriia</taxon>
        <taxon>Flavobacteriales</taxon>
        <taxon>Flavobacteriaceae</taxon>
        <taxon>Flagellimonas</taxon>
    </lineage>
</organism>
<dbReference type="InterPro" id="IPR018357">
    <property type="entry name" value="Hexapep_transf_CS"/>
</dbReference>